<dbReference type="InterPro" id="IPR011050">
    <property type="entry name" value="Pectin_lyase_fold/virulence"/>
</dbReference>
<evidence type="ECO:0000256" key="5">
    <source>
        <dbReference type="ARBA" id="ARBA00023085"/>
    </source>
</evidence>
<comment type="caution">
    <text evidence="7">The sequence shown here is derived from an EMBL/GenBank/DDBJ whole genome shotgun (WGS) entry which is preliminary data.</text>
</comment>
<dbReference type="Pfam" id="PF01095">
    <property type="entry name" value="Pectinesterase"/>
    <property type="match status" value="1"/>
</dbReference>
<reference evidence="7" key="2">
    <citation type="journal article" date="2023" name="Plants (Basel)">
        <title>Annotation of the Turnera subulata (Passifloraceae) Draft Genome Reveals the S-Locus Evolved after the Divergence of Turneroideae from Passifloroideae in a Stepwise Manner.</title>
        <authorList>
            <person name="Henning P.M."/>
            <person name="Roalson E.H."/>
            <person name="Mir W."/>
            <person name="McCubbin A.G."/>
            <person name="Shore J.S."/>
        </authorList>
    </citation>
    <scope>NUCLEOTIDE SEQUENCE</scope>
    <source>
        <strain evidence="7">F60SS</strain>
    </source>
</reference>
<gene>
    <name evidence="7" type="ORF">Tsubulata_007010</name>
</gene>
<protein>
    <recommendedName>
        <fullName evidence="6">Pectinesterase catalytic domain-containing protein</fullName>
    </recommendedName>
</protein>
<comment type="pathway">
    <text evidence="2">Glycan metabolism; pectin degradation; 2-dehydro-3-deoxy-D-gluconate from pectin: step 1/5.</text>
</comment>
<dbReference type="Gene3D" id="2.160.20.10">
    <property type="entry name" value="Single-stranded right-handed beta-helix, Pectin lyase-like"/>
    <property type="match status" value="1"/>
</dbReference>
<dbReference type="Proteomes" id="UP001141552">
    <property type="component" value="Unassembled WGS sequence"/>
</dbReference>
<sequence length="142" mass="16091">MIAGDGIGNSIIAGGKKVGGGRKTLNRETVVRNTTGPQNQQDVALRSSFDCTVFYQCSFEGYQDTLYVHLRRRYFRECDIYRIVDIIFGSASVVIQNCNIYVRKTPKKTNTLTARGRKYPWLRTGIAYRNCRVKTASDLKPI</sequence>
<keyword evidence="8" id="KW-1185">Reference proteome</keyword>
<feature type="domain" description="Pectinesterase catalytic" evidence="6">
    <location>
        <begin position="3"/>
        <end position="141"/>
    </location>
</feature>
<evidence type="ECO:0000256" key="1">
    <source>
        <dbReference type="ARBA" id="ARBA00004191"/>
    </source>
</evidence>
<keyword evidence="3" id="KW-0134">Cell wall</keyword>
<reference evidence="7" key="1">
    <citation type="submission" date="2022-02" db="EMBL/GenBank/DDBJ databases">
        <authorList>
            <person name="Henning P.M."/>
            <person name="McCubbin A.G."/>
            <person name="Shore J.S."/>
        </authorList>
    </citation>
    <scope>NUCLEOTIDE SEQUENCE</scope>
    <source>
        <strain evidence="7">F60SS</strain>
        <tissue evidence="7">Leaves</tissue>
    </source>
</reference>
<keyword evidence="3" id="KW-0964">Secreted</keyword>
<keyword evidence="5" id="KW-0063">Aspartyl esterase</keyword>
<evidence type="ECO:0000313" key="8">
    <source>
        <dbReference type="Proteomes" id="UP001141552"/>
    </source>
</evidence>
<proteinExistence type="predicted"/>
<organism evidence="7 8">
    <name type="scientific">Turnera subulata</name>
    <dbReference type="NCBI Taxonomy" id="218843"/>
    <lineage>
        <taxon>Eukaryota</taxon>
        <taxon>Viridiplantae</taxon>
        <taxon>Streptophyta</taxon>
        <taxon>Embryophyta</taxon>
        <taxon>Tracheophyta</taxon>
        <taxon>Spermatophyta</taxon>
        <taxon>Magnoliopsida</taxon>
        <taxon>eudicotyledons</taxon>
        <taxon>Gunneridae</taxon>
        <taxon>Pentapetalae</taxon>
        <taxon>rosids</taxon>
        <taxon>fabids</taxon>
        <taxon>Malpighiales</taxon>
        <taxon>Passifloraceae</taxon>
        <taxon>Turnera</taxon>
    </lineage>
</organism>
<evidence type="ECO:0000256" key="3">
    <source>
        <dbReference type="ARBA" id="ARBA00022512"/>
    </source>
</evidence>
<dbReference type="OrthoDB" id="2019149at2759"/>
<evidence type="ECO:0000259" key="6">
    <source>
        <dbReference type="Pfam" id="PF01095"/>
    </source>
</evidence>
<evidence type="ECO:0000256" key="4">
    <source>
        <dbReference type="ARBA" id="ARBA00022801"/>
    </source>
</evidence>
<dbReference type="PANTHER" id="PTHR31707">
    <property type="entry name" value="PECTINESTERASE"/>
    <property type="match status" value="1"/>
</dbReference>
<keyword evidence="4" id="KW-0378">Hydrolase</keyword>
<dbReference type="EMBL" id="JAKUCV010007671">
    <property type="protein sequence ID" value="KAJ4822452.1"/>
    <property type="molecule type" value="Genomic_DNA"/>
</dbReference>
<dbReference type="InterPro" id="IPR012334">
    <property type="entry name" value="Pectin_lyas_fold"/>
</dbReference>
<dbReference type="SUPFAM" id="SSF51126">
    <property type="entry name" value="Pectin lyase-like"/>
    <property type="match status" value="1"/>
</dbReference>
<dbReference type="GO" id="GO:0030599">
    <property type="term" value="F:pectinesterase activity"/>
    <property type="evidence" value="ECO:0007669"/>
    <property type="project" value="InterPro"/>
</dbReference>
<dbReference type="InterPro" id="IPR000070">
    <property type="entry name" value="Pectinesterase_cat"/>
</dbReference>
<dbReference type="AlphaFoldDB" id="A0A9Q0IZI4"/>
<comment type="subcellular location">
    <subcellularLocation>
        <location evidence="1">Secreted</location>
        <location evidence="1">Cell wall</location>
    </subcellularLocation>
</comment>
<evidence type="ECO:0000256" key="2">
    <source>
        <dbReference type="ARBA" id="ARBA00005184"/>
    </source>
</evidence>
<name>A0A9Q0IZI4_9ROSI</name>
<dbReference type="GO" id="GO:0042545">
    <property type="term" value="P:cell wall modification"/>
    <property type="evidence" value="ECO:0007669"/>
    <property type="project" value="InterPro"/>
</dbReference>
<accession>A0A9Q0IZI4</accession>
<evidence type="ECO:0000313" key="7">
    <source>
        <dbReference type="EMBL" id="KAJ4822452.1"/>
    </source>
</evidence>